<dbReference type="SUPFAM" id="SSF56935">
    <property type="entry name" value="Porins"/>
    <property type="match status" value="1"/>
</dbReference>
<organism evidence="1 2">
    <name type="scientific">Halioglobus japonicus</name>
    <dbReference type="NCBI Taxonomy" id="930805"/>
    <lineage>
        <taxon>Bacteria</taxon>
        <taxon>Pseudomonadati</taxon>
        <taxon>Pseudomonadota</taxon>
        <taxon>Gammaproteobacteria</taxon>
        <taxon>Cellvibrionales</taxon>
        <taxon>Halieaceae</taxon>
        <taxon>Halioglobus</taxon>
    </lineage>
</organism>
<protein>
    <recommendedName>
        <fullName evidence="3">Porin</fullName>
    </recommendedName>
</protein>
<gene>
    <name evidence="1" type="ORF">C0029_02075</name>
</gene>
<sequence length="178" mass="19561">MVARYNGKAGDLNWSVAGILRELSYDSGSADDAQMGYGLSLSGKWLLGKDDLRFMMSYGDALGRYLGLNAFNDGYVNADGDIENLDQWGAFVSYQHFWNPEWSSSFTLSMAAADNPDGGDFAPAGSLGKEYQSAHASLWYHPAPKYSVGDELIYATKEQEDGRDGDLSRLQFAVTYAF</sequence>
<evidence type="ECO:0008006" key="3">
    <source>
        <dbReference type="Google" id="ProtNLM"/>
    </source>
</evidence>
<dbReference type="AlphaFoldDB" id="A0AAP8MGE2"/>
<accession>A0AAP8MGE2</accession>
<name>A0AAP8MGE2_9GAMM</name>
<keyword evidence="2" id="KW-1185">Reference proteome</keyword>
<comment type="caution">
    <text evidence="1">The sequence shown here is derived from an EMBL/GenBank/DDBJ whole genome shotgun (WGS) entry which is preliminary data.</text>
</comment>
<reference evidence="1 2" key="1">
    <citation type="submission" date="2018-01" db="EMBL/GenBank/DDBJ databases">
        <title>The draft genome sequence of Halioglobus japonicus S1-36.</title>
        <authorList>
            <person name="Du Z.-J."/>
            <person name="Shi M.-J."/>
        </authorList>
    </citation>
    <scope>NUCLEOTIDE SEQUENCE [LARGE SCALE GENOMIC DNA]</scope>
    <source>
        <strain evidence="1 2">S1-36</strain>
    </source>
</reference>
<evidence type="ECO:0000313" key="2">
    <source>
        <dbReference type="Proteomes" id="UP000235162"/>
    </source>
</evidence>
<dbReference type="RefSeq" id="WP_084200529.1">
    <property type="nucleotide sequence ID" value="NZ_BMYL01000001.1"/>
</dbReference>
<dbReference type="Proteomes" id="UP000235162">
    <property type="component" value="Unassembled WGS sequence"/>
</dbReference>
<dbReference type="EMBL" id="PKUR01000001">
    <property type="protein sequence ID" value="PLW87401.1"/>
    <property type="molecule type" value="Genomic_DNA"/>
</dbReference>
<dbReference type="KEGG" id="hja:BST95_16125"/>
<evidence type="ECO:0000313" key="1">
    <source>
        <dbReference type="EMBL" id="PLW87401.1"/>
    </source>
</evidence>
<proteinExistence type="predicted"/>